<name>A0A930L897_9MICC</name>
<sequence>GYDDMGTETTQDDVMIMADPYDTTDHNQDGYFVYGAERFYYNWSMYDFFAEEGNENYERNALFVLAKPEK</sequence>
<dbReference type="AlphaFoldDB" id="A0A930L897"/>
<protein>
    <submittedName>
        <fullName evidence="1">Uncharacterized protein</fullName>
    </submittedName>
</protein>
<reference evidence="1" key="1">
    <citation type="submission" date="2020-04" db="EMBL/GenBank/DDBJ databases">
        <title>Deep metagenomics examines the oral microbiome during advanced dental caries in children, revealing novel taxa and co-occurrences with host molecules.</title>
        <authorList>
            <person name="Baker J.L."/>
            <person name="Morton J.T."/>
            <person name="Dinis M."/>
            <person name="Alvarez R."/>
            <person name="Tran N.C."/>
            <person name="Knight R."/>
            <person name="Edlund A."/>
        </authorList>
    </citation>
    <scope>NUCLEOTIDE SEQUENCE</scope>
    <source>
        <strain evidence="1">JCVI_39_bin.18</strain>
    </source>
</reference>
<gene>
    <name evidence="1" type="ORF">HXO61_09905</name>
</gene>
<proteinExistence type="predicted"/>
<dbReference type="EMBL" id="JABZXO010000059">
    <property type="protein sequence ID" value="MBF1658207.1"/>
    <property type="molecule type" value="Genomic_DNA"/>
</dbReference>
<organism evidence="1 2">
    <name type="scientific">Rothia mucilaginosa</name>
    <dbReference type="NCBI Taxonomy" id="43675"/>
    <lineage>
        <taxon>Bacteria</taxon>
        <taxon>Bacillati</taxon>
        <taxon>Actinomycetota</taxon>
        <taxon>Actinomycetes</taxon>
        <taxon>Micrococcales</taxon>
        <taxon>Micrococcaceae</taxon>
        <taxon>Rothia</taxon>
    </lineage>
</organism>
<dbReference type="Proteomes" id="UP000770330">
    <property type="component" value="Unassembled WGS sequence"/>
</dbReference>
<evidence type="ECO:0000313" key="2">
    <source>
        <dbReference type="Proteomes" id="UP000770330"/>
    </source>
</evidence>
<comment type="caution">
    <text evidence="1">The sequence shown here is derived from an EMBL/GenBank/DDBJ whole genome shotgun (WGS) entry which is preliminary data.</text>
</comment>
<feature type="non-terminal residue" evidence="1">
    <location>
        <position position="1"/>
    </location>
</feature>
<accession>A0A930L897</accession>
<evidence type="ECO:0000313" key="1">
    <source>
        <dbReference type="EMBL" id="MBF1658207.1"/>
    </source>
</evidence>